<feature type="transmembrane region" description="Helical" evidence="7">
    <location>
        <begin position="582"/>
        <end position="610"/>
    </location>
</feature>
<keyword evidence="2 7" id="KW-0813">Transport</keyword>
<evidence type="ECO:0000256" key="5">
    <source>
        <dbReference type="ARBA" id="ARBA00022989"/>
    </source>
</evidence>
<proteinExistence type="inferred from homology"/>
<keyword evidence="5 7" id="KW-1133">Transmembrane helix</keyword>
<dbReference type="Pfam" id="PF00375">
    <property type="entry name" value="SDF"/>
    <property type="match status" value="2"/>
</dbReference>
<feature type="transmembrane region" description="Helical" evidence="7">
    <location>
        <begin position="308"/>
        <end position="327"/>
    </location>
</feature>
<feature type="transmembrane region" description="Helical" evidence="7">
    <location>
        <begin position="511"/>
        <end position="538"/>
    </location>
</feature>
<name>A0A024GKY0_9STRA</name>
<dbReference type="AlphaFoldDB" id="A0A024GKY0"/>
<evidence type="ECO:0000256" key="6">
    <source>
        <dbReference type="ARBA" id="ARBA00023136"/>
    </source>
</evidence>
<dbReference type="EMBL" id="CAIX01000168">
    <property type="protein sequence ID" value="CCI47393.1"/>
    <property type="molecule type" value="Genomic_DNA"/>
</dbReference>
<dbReference type="Gene3D" id="1.10.3860.10">
    <property type="entry name" value="Sodium:dicarboxylate symporter"/>
    <property type="match status" value="1"/>
</dbReference>
<dbReference type="InParanoid" id="A0A024GKY0"/>
<evidence type="ECO:0000256" key="2">
    <source>
        <dbReference type="ARBA" id="ARBA00022448"/>
    </source>
</evidence>
<feature type="transmembrane region" description="Helical" evidence="7">
    <location>
        <begin position="436"/>
        <end position="455"/>
    </location>
</feature>
<comment type="caution">
    <text evidence="9">The sequence shown here is derived from an EMBL/GenBank/DDBJ whole genome shotgun (WGS) entry which is preliminary data.</text>
</comment>
<accession>A0A024GKY0</accession>
<feature type="transmembrane region" description="Helical" evidence="7">
    <location>
        <begin position="230"/>
        <end position="252"/>
    </location>
</feature>
<evidence type="ECO:0000256" key="8">
    <source>
        <dbReference type="SAM" id="MobiDB-lite"/>
    </source>
</evidence>
<feature type="compositionally biased region" description="Basic and acidic residues" evidence="8">
    <location>
        <begin position="151"/>
        <end position="166"/>
    </location>
</feature>
<dbReference type="GO" id="GO:0005886">
    <property type="term" value="C:plasma membrane"/>
    <property type="evidence" value="ECO:0007669"/>
    <property type="project" value="UniProtKB-SubCell"/>
</dbReference>
<dbReference type="InterPro" id="IPR036458">
    <property type="entry name" value="Na:dicarbo_symporter_sf"/>
</dbReference>
<reference evidence="9 10" key="1">
    <citation type="submission" date="2012-05" db="EMBL/GenBank/DDBJ databases">
        <title>Recombination and specialization in a pathogen metapopulation.</title>
        <authorList>
            <person name="Gardiner A."/>
            <person name="Kemen E."/>
            <person name="Schultz-Larsen T."/>
            <person name="MacLean D."/>
            <person name="Van Oosterhout C."/>
            <person name="Jones J.D.G."/>
        </authorList>
    </citation>
    <scope>NUCLEOTIDE SEQUENCE [LARGE SCALE GENOMIC DNA]</scope>
    <source>
        <strain evidence="9 10">Ac Nc2</strain>
    </source>
</reference>
<feature type="transmembrane region" description="Helical" evidence="7">
    <location>
        <begin position="475"/>
        <end position="499"/>
    </location>
</feature>
<feature type="compositionally biased region" description="Polar residues" evidence="8">
    <location>
        <begin position="31"/>
        <end position="64"/>
    </location>
</feature>
<evidence type="ECO:0000313" key="9">
    <source>
        <dbReference type="EMBL" id="CCI47393.1"/>
    </source>
</evidence>
<evidence type="ECO:0000256" key="3">
    <source>
        <dbReference type="ARBA" id="ARBA00022475"/>
    </source>
</evidence>
<evidence type="ECO:0000313" key="10">
    <source>
        <dbReference type="Proteomes" id="UP000053237"/>
    </source>
</evidence>
<feature type="transmembrane region" description="Helical" evidence="7">
    <location>
        <begin position="550"/>
        <end position="570"/>
    </location>
</feature>
<sequence>MHSDDDESKCVNTSPVVLIDQEVVETLQNCHINSTANTSDKNGTNSSPDDNSDEYGTQESFTQQRRSDSEISSTEDENDLRSENESTSAIRDPYISISEMSCASSRTAHSFHSMSSLSDVGMFVIDESRPFTSESASFSSGTCSGSRSFSRSKEPQTDFRARRNEDQWQQSSSFDSTEHAFDLHGDLESTKRGNGRSDFWLELESKRKNSGSDSQSGNQQPTDRSDALRISMLSVLASIFLGIAFGLLLILFEVDPLLLQWVALPGNLFYRALKCIIVPYIFCAVAVAMGDISFAGRVSALGLETAKIFALIWFVSTSIGMLVALGFRYHFRDIGTAISTSTNAVALLCHDKKVLQMNGTRLECSSTEDETLIAEIGEGVRSVVLGSSPSTFVFHDLNDYFRKTPGSQIRLQNQLLDQALHFTSSNIVKSMYKMELLGVITFASLLGVIAGQQYYAKTRKVNYLYATLLQLRNAYFWAIEVIISLTPGAMISFIAGLLAQNQDMFQYKRIAYLYMVAILSAIVLQMFIALPLLVLVFTRRNPYEHMRYMLHAYLFAFAVSSSLATTPVTLSCMKKSRVCTTAIANFVISFGTVANLSAAGLLIPIATIFLAETAGLGTDLTIFKMVALVLISWFGCIGTAPIPNGHVVLFSTAYTAIMGVRELPSTYALMLVVDFFIDRILTVVNVNDDAMALKIIAETIDETVIQELAGQRC</sequence>
<evidence type="ECO:0000256" key="7">
    <source>
        <dbReference type="RuleBase" id="RU361216"/>
    </source>
</evidence>
<feature type="transmembrane region" description="Helical" evidence="7">
    <location>
        <begin position="273"/>
        <end position="296"/>
    </location>
</feature>
<feature type="compositionally biased region" description="Low complexity" evidence="8">
    <location>
        <begin position="133"/>
        <end position="149"/>
    </location>
</feature>
<dbReference type="Proteomes" id="UP000053237">
    <property type="component" value="Unassembled WGS sequence"/>
</dbReference>
<feature type="region of interest" description="Disordered" evidence="8">
    <location>
        <begin position="133"/>
        <end position="177"/>
    </location>
</feature>
<gene>
    <name evidence="9" type="ORF">BN9_084000</name>
</gene>
<organism evidence="9 10">
    <name type="scientific">Albugo candida</name>
    <dbReference type="NCBI Taxonomy" id="65357"/>
    <lineage>
        <taxon>Eukaryota</taxon>
        <taxon>Sar</taxon>
        <taxon>Stramenopiles</taxon>
        <taxon>Oomycota</taxon>
        <taxon>Peronosporomycetes</taxon>
        <taxon>Albuginales</taxon>
        <taxon>Albuginaceae</taxon>
        <taxon>Albugo</taxon>
    </lineage>
</organism>
<protein>
    <recommendedName>
        <fullName evidence="7">Amino acid transporter</fullName>
    </recommendedName>
</protein>
<evidence type="ECO:0000256" key="4">
    <source>
        <dbReference type="ARBA" id="ARBA00022692"/>
    </source>
</evidence>
<dbReference type="OrthoDB" id="5877963at2759"/>
<comment type="subcellular location">
    <subcellularLocation>
        <location evidence="1">Cell membrane</location>
        <topology evidence="1">Multi-pass membrane protein</topology>
    </subcellularLocation>
    <subcellularLocation>
        <location evidence="7">Membrane</location>
        <topology evidence="7">Multi-pass membrane protein</topology>
    </subcellularLocation>
</comment>
<feature type="transmembrane region" description="Helical" evidence="7">
    <location>
        <begin position="622"/>
        <end position="642"/>
    </location>
</feature>
<dbReference type="PANTHER" id="PTHR42865">
    <property type="entry name" value="PROTON/GLUTAMATE-ASPARTATE SYMPORTER"/>
    <property type="match status" value="1"/>
</dbReference>
<keyword evidence="3" id="KW-1003">Cell membrane</keyword>
<dbReference type="PANTHER" id="PTHR42865:SF7">
    <property type="entry name" value="PROTON_GLUTAMATE-ASPARTATE SYMPORTER"/>
    <property type="match status" value="1"/>
</dbReference>
<keyword evidence="6 7" id="KW-0472">Membrane</keyword>
<dbReference type="STRING" id="65357.A0A024GKY0"/>
<comment type="similarity">
    <text evidence="7">Belongs to the dicarboxylate/amino acid:cation symporter (DAACS) (TC 2.A.23) family.</text>
</comment>
<dbReference type="SUPFAM" id="SSF118215">
    <property type="entry name" value="Proton glutamate symport protein"/>
    <property type="match status" value="2"/>
</dbReference>
<keyword evidence="10" id="KW-1185">Reference proteome</keyword>
<feature type="region of interest" description="Disordered" evidence="8">
    <location>
        <begin position="31"/>
        <end position="92"/>
    </location>
</feature>
<dbReference type="GO" id="GO:0015293">
    <property type="term" value="F:symporter activity"/>
    <property type="evidence" value="ECO:0007669"/>
    <property type="project" value="UniProtKB-UniRule"/>
</dbReference>
<evidence type="ECO:0000256" key="1">
    <source>
        <dbReference type="ARBA" id="ARBA00004651"/>
    </source>
</evidence>
<keyword evidence="7" id="KW-0769">Symport</keyword>
<dbReference type="PRINTS" id="PR00173">
    <property type="entry name" value="EDTRNSPORT"/>
</dbReference>
<dbReference type="InterPro" id="IPR001991">
    <property type="entry name" value="Na-dicarboxylate_symporter"/>
</dbReference>
<keyword evidence="4 7" id="KW-0812">Transmembrane</keyword>